<dbReference type="SUPFAM" id="SSF53474">
    <property type="entry name" value="alpha/beta-Hydrolases"/>
    <property type="match status" value="1"/>
</dbReference>
<dbReference type="InterPro" id="IPR029058">
    <property type="entry name" value="AB_hydrolase_fold"/>
</dbReference>
<name>A0A3S2UBT4_9BURK</name>
<evidence type="ECO:0008006" key="4">
    <source>
        <dbReference type="Google" id="ProtNLM"/>
    </source>
</evidence>
<comment type="caution">
    <text evidence="2">The sequence shown here is derived from an EMBL/GenBank/DDBJ whole genome shotgun (WGS) entry which is preliminary data.</text>
</comment>
<dbReference type="Proteomes" id="UP000288587">
    <property type="component" value="Unassembled WGS sequence"/>
</dbReference>
<dbReference type="Gene3D" id="3.40.50.1820">
    <property type="entry name" value="alpha/beta hydrolase"/>
    <property type="match status" value="1"/>
</dbReference>
<feature type="signal peptide" evidence="1">
    <location>
        <begin position="1"/>
        <end position="20"/>
    </location>
</feature>
<sequence>MFSRRLFTLLLVLGLRPVQADPGLPPELPRGVHCAWREAAPGEAHLLMLPGWRVQPDWAWHWLQAVSAALPPAWSAGTRCVLRGPNDARFLQRDDLDLAAWAEALRTTLPSGPVRLIAHSSGSFVAHRLLRLLAGSPEGTALLGRIHYVNLDGAVGEGDLALDAALIARLASVQAVAAADGMGESANAAAMRALLALAPDRVQFTQLDGRDAGCAPGARWCLHMLPITRRPHRPEGFDLARDYGAIGPAHPVQVDYLRARPITAAPPASAR</sequence>
<dbReference type="EMBL" id="SACM01000004">
    <property type="protein sequence ID" value="RVT83830.1"/>
    <property type="molecule type" value="Genomic_DNA"/>
</dbReference>
<reference evidence="2 3" key="1">
    <citation type="submission" date="2019-01" db="EMBL/GenBank/DDBJ databases">
        <authorList>
            <person name="Chen W.-M."/>
        </authorList>
    </citation>
    <scope>NUCLEOTIDE SEQUENCE [LARGE SCALE GENOMIC DNA]</scope>
    <source>
        <strain evidence="2 3">CCP-18</strain>
    </source>
</reference>
<accession>A0A3S2UBT4</accession>
<feature type="chain" id="PRO_5018678949" description="Alpha/beta hydrolase" evidence="1">
    <location>
        <begin position="21"/>
        <end position="271"/>
    </location>
</feature>
<evidence type="ECO:0000313" key="3">
    <source>
        <dbReference type="Proteomes" id="UP000288587"/>
    </source>
</evidence>
<proteinExistence type="predicted"/>
<keyword evidence="3" id="KW-1185">Reference proteome</keyword>
<protein>
    <recommendedName>
        <fullName evidence="4">Alpha/beta hydrolase</fullName>
    </recommendedName>
</protein>
<organism evidence="2 3">
    <name type="scientific">Inhella crocodyli</name>
    <dbReference type="NCBI Taxonomy" id="2499851"/>
    <lineage>
        <taxon>Bacteria</taxon>
        <taxon>Pseudomonadati</taxon>
        <taxon>Pseudomonadota</taxon>
        <taxon>Betaproteobacteria</taxon>
        <taxon>Burkholderiales</taxon>
        <taxon>Sphaerotilaceae</taxon>
        <taxon>Inhella</taxon>
    </lineage>
</organism>
<gene>
    <name evidence="2" type="ORF">EOD73_14795</name>
</gene>
<dbReference type="OrthoDB" id="5730996at2"/>
<dbReference type="RefSeq" id="WP_127683794.1">
    <property type="nucleotide sequence ID" value="NZ_SACM01000004.1"/>
</dbReference>
<evidence type="ECO:0000256" key="1">
    <source>
        <dbReference type="SAM" id="SignalP"/>
    </source>
</evidence>
<evidence type="ECO:0000313" key="2">
    <source>
        <dbReference type="EMBL" id="RVT83830.1"/>
    </source>
</evidence>
<keyword evidence="1" id="KW-0732">Signal</keyword>
<dbReference type="AlphaFoldDB" id="A0A3S2UBT4"/>